<evidence type="ECO:0000313" key="3">
    <source>
        <dbReference type="Proteomes" id="UP000219048"/>
    </source>
</evidence>
<keyword evidence="1" id="KW-1133">Transmembrane helix</keyword>
<evidence type="ECO:0000313" key="2">
    <source>
        <dbReference type="EMBL" id="SNZ01447.1"/>
    </source>
</evidence>
<keyword evidence="1" id="KW-0812">Transmembrane</keyword>
<dbReference type="AlphaFoldDB" id="A0A285MY23"/>
<reference evidence="3" key="1">
    <citation type="submission" date="2017-09" db="EMBL/GenBank/DDBJ databases">
        <authorList>
            <person name="Varghese N."/>
            <person name="Submissions S."/>
        </authorList>
    </citation>
    <scope>NUCLEOTIDE SEQUENCE [LARGE SCALE GENOMIC DNA]</scope>
    <source>
        <strain evidence="3">DSM 25885</strain>
    </source>
</reference>
<dbReference type="EMBL" id="OBEH01000005">
    <property type="protein sequence ID" value="SNZ01447.1"/>
    <property type="molecule type" value="Genomic_DNA"/>
</dbReference>
<dbReference type="OrthoDB" id="1550814at2"/>
<gene>
    <name evidence="2" type="ORF">SAMN06265377_3286</name>
</gene>
<name>A0A285MY23_9FLAO</name>
<dbReference type="RefSeq" id="WP_097046893.1">
    <property type="nucleotide sequence ID" value="NZ_OBEH01000005.1"/>
</dbReference>
<proteinExistence type="predicted"/>
<evidence type="ECO:0000256" key="1">
    <source>
        <dbReference type="SAM" id="Phobius"/>
    </source>
</evidence>
<protein>
    <submittedName>
        <fullName evidence="2">Uncharacterized protein</fullName>
    </submittedName>
</protein>
<accession>A0A285MY23</accession>
<keyword evidence="3" id="KW-1185">Reference proteome</keyword>
<organism evidence="2 3">
    <name type="scientific">Flagellimonas pacifica</name>
    <dbReference type="NCBI Taxonomy" id="1247520"/>
    <lineage>
        <taxon>Bacteria</taxon>
        <taxon>Pseudomonadati</taxon>
        <taxon>Bacteroidota</taxon>
        <taxon>Flavobacteriia</taxon>
        <taxon>Flavobacteriales</taxon>
        <taxon>Flavobacteriaceae</taxon>
        <taxon>Flagellimonas</taxon>
    </lineage>
</organism>
<dbReference type="Proteomes" id="UP000219048">
    <property type="component" value="Unassembled WGS sequence"/>
</dbReference>
<keyword evidence="1" id="KW-0472">Membrane</keyword>
<feature type="transmembrane region" description="Helical" evidence="1">
    <location>
        <begin position="6"/>
        <end position="25"/>
    </location>
</feature>
<sequence>MTTLKTIFAIIGIAYSLYVLIGFTLDVTSFDETKGGYHAPYTGWTGIPVDWDGMDKTSIGLVKRGHIIDVHIHGTTGMMTFEVLGLRYDWQTPSDRALIVHQPKEALIRRGFKPEF</sequence>